<sequence length="107" mass="13050">MQEERLKILLQYLEEEPDEPFNIYGVAMEYLDRKPEKALFYLEKLLNDHPDYVPTYYHAAALYFEMEQFEKADEVYKKGIEIAHQKQNIKAYDELKRAYRMFLDEIE</sequence>
<name>A0A4Q5M2V8_9BACT</name>
<dbReference type="AlphaFoldDB" id="A0A4Q5M2V8"/>
<keyword evidence="3" id="KW-1185">Reference proteome</keyword>
<dbReference type="SUPFAM" id="SSF48452">
    <property type="entry name" value="TPR-like"/>
    <property type="match status" value="1"/>
</dbReference>
<dbReference type="PROSITE" id="PS50005">
    <property type="entry name" value="TPR"/>
    <property type="match status" value="1"/>
</dbReference>
<reference evidence="2 3" key="1">
    <citation type="submission" date="2019-02" db="EMBL/GenBank/DDBJ databases">
        <title>Bacterial novel species Emticicia sp. 17J42-9 isolated from soil.</title>
        <authorList>
            <person name="Jung H.-Y."/>
        </authorList>
    </citation>
    <scope>NUCLEOTIDE SEQUENCE [LARGE SCALE GENOMIC DNA]</scope>
    <source>
        <strain evidence="2 3">17J42-9</strain>
    </source>
</reference>
<organism evidence="2 3">
    <name type="scientific">Emticicia agri</name>
    <dbReference type="NCBI Taxonomy" id="2492393"/>
    <lineage>
        <taxon>Bacteria</taxon>
        <taxon>Pseudomonadati</taxon>
        <taxon>Bacteroidota</taxon>
        <taxon>Cytophagia</taxon>
        <taxon>Cytophagales</taxon>
        <taxon>Leadbetterellaceae</taxon>
        <taxon>Emticicia</taxon>
    </lineage>
</organism>
<evidence type="ECO:0000313" key="2">
    <source>
        <dbReference type="EMBL" id="RYU96177.1"/>
    </source>
</evidence>
<comment type="caution">
    <text evidence="2">The sequence shown here is derived from an EMBL/GenBank/DDBJ whole genome shotgun (WGS) entry which is preliminary data.</text>
</comment>
<evidence type="ECO:0000313" key="3">
    <source>
        <dbReference type="Proteomes" id="UP000293162"/>
    </source>
</evidence>
<accession>A0A4Q5M2V8</accession>
<keyword evidence="1" id="KW-0802">TPR repeat</keyword>
<gene>
    <name evidence="2" type="ORF">EWM59_08180</name>
</gene>
<dbReference type="Gene3D" id="1.25.40.10">
    <property type="entry name" value="Tetratricopeptide repeat domain"/>
    <property type="match status" value="1"/>
</dbReference>
<protein>
    <submittedName>
        <fullName evidence="2">Tetratricopeptide repeat protein</fullName>
    </submittedName>
</protein>
<dbReference type="InterPro" id="IPR011990">
    <property type="entry name" value="TPR-like_helical_dom_sf"/>
</dbReference>
<dbReference type="Proteomes" id="UP000293162">
    <property type="component" value="Unassembled WGS sequence"/>
</dbReference>
<evidence type="ECO:0000256" key="1">
    <source>
        <dbReference type="PROSITE-ProRule" id="PRU00339"/>
    </source>
</evidence>
<dbReference type="OrthoDB" id="1524733at2"/>
<feature type="repeat" description="TPR" evidence="1">
    <location>
        <begin position="53"/>
        <end position="86"/>
    </location>
</feature>
<dbReference type="EMBL" id="SEWF01000009">
    <property type="protein sequence ID" value="RYU96177.1"/>
    <property type="molecule type" value="Genomic_DNA"/>
</dbReference>
<dbReference type="RefSeq" id="WP_130020468.1">
    <property type="nucleotide sequence ID" value="NZ_SEWF01000009.1"/>
</dbReference>
<proteinExistence type="predicted"/>
<dbReference type="InterPro" id="IPR019734">
    <property type="entry name" value="TPR_rpt"/>
</dbReference>
<dbReference type="Pfam" id="PF14559">
    <property type="entry name" value="TPR_19"/>
    <property type="match status" value="1"/>
</dbReference>